<organism evidence="3 4">
    <name type="scientific">Caulobacter segnis</name>
    <dbReference type="NCBI Taxonomy" id="88688"/>
    <lineage>
        <taxon>Bacteria</taxon>
        <taxon>Pseudomonadati</taxon>
        <taxon>Pseudomonadota</taxon>
        <taxon>Alphaproteobacteria</taxon>
        <taxon>Caulobacterales</taxon>
        <taxon>Caulobacteraceae</taxon>
        <taxon>Caulobacter</taxon>
    </lineage>
</organism>
<evidence type="ECO:0000256" key="1">
    <source>
        <dbReference type="SAM" id="Phobius"/>
    </source>
</evidence>
<accession>A0ABM6TKB1</accession>
<reference evidence="3 4" key="1">
    <citation type="journal article" date="2015" name="Biotechnol. Bioeng.">
        <title>Genome sequence and phenotypic characterization of Caulobacter segnis.</title>
        <authorList>
            <person name="Patel S."/>
            <person name="Fletcher B."/>
            <person name="Scott D.C."/>
            <person name="Ely B."/>
        </authorList>
    </citation>
    <scope>NUCLEOTIDE SEQUENCE [LARGE SCALE GENOMIC DNA]</scope>
    <source>
        <strain evidence="3 4">TK0059</strain>
    </source>
</reference>
<feature type="domain" description="CAAX prenyl protease 2/Lysostaphin resistance protein A-like" evidence="2">
    <location>
        <begin position="62"/>
        <end position="161"/>
    </location>
</feature>
<dbReference type="EMBL" id="CP027850">
    <property type="protein sequence ID" value="AVQ03686.1"/>
    <property type="molecule type" value="Genomic_DNA"/>
</dbReference>
<keyword evidence="1" id="KW-0812">Transmembrane</keyword>
<evidence type="ECO:0000313" key="3">
    <source>
        <dbReference type="EMBL" id="AVQ03686.1"/>
    </source>
</evidence>
<dbReference type="InterPro" id="IPR003675">
    <property type="entry name" value="Rce1/LyrA-like_dom"/>
</dbReference>
<feature type="transmembrane region" description="Helical" evidence="1">
    <location>
        <begin position="154"/>
        <end position="175"/>
    </location>
</feature>
<keyword evidence="3" id="KW-0482">Metalloprotease</keyword>
<feature type="transmembrane region" description="Helical" evidence="1">
    <location>
        <begin position="28"/>
        <end position="55"/>
    </location>
</feature>
<keyword evidence="4" id="KW-1185">Reference proteome</keyword>
<sequence>MVVSDTSRSAPIRHRLLNSLRTLPSPRGWGFCLAVSVVALAAMLAIGFSTGLYYLTPAQPGLALRMLTVLLIPALGEELPFRGLLTPGPGESRRPWLEAGLSTGLYVLWHVVEALTFLPGAAAVFLRPDFLACCAVLGLGCAIMKLRTGSIWPAVALHWVLVVVWQTWLGGVSALG</sequence>
<gene>
    <name evidence="3" type="ORF">B7G68_18690</name>
</gene>
<feature type="transmembrane region" description="Helical" evidence="1">
    <location>
        <begin position="99"/>
        <end position="118"/>
    </location>
</feature>
<name>A0ABM6TKB1_9CAUL</name>
<keyword evidence="1" id="KW-0472">Membrane</keyword>
<protein>
    <submittedName>
        <fullName evidence="3">CPBP family intramembrane metalloprotease</fullName>
    </submittedName>
</protein>
<keyword evidence="3" id="KW-0378">Hydrolase</keyword>
<keyword evidence="3" id="KW-0645">Protease</keyword>
<proteinExistence type="predicted"/>
<dbReference type="Proteomes" id="UP000240527">
    <property type="component" value="Chromosome"/>
</dbReference>
<evidence type="ECO:0000259" key="2">
    <source>
        <dbReference type="Pfam" id="PF02517"/>
    </source>
</evidence>
<evidence type="ECO:0000313" key="4">
    <source>
        <dbReference type="Proteomes" id="UP000240527"/>
    </source>
</evidence>
<dbReference type="Pfam" id="PF02517">
    <property type="entry name" value="Rce1-like"/>
    <property type="match status" value="1"/>
</dbReference>
<keyword evidence="1" id="KW-1133">Transmembrane helix</keyword>
<dbReference type="GO" id="GO:0008237">
    <property type="term" value="F:metallopeptidase activity"/>
    <property type="evidence" value="ECO:0007669"/>
    <property type="project" value="UniProtKB-KW"/>
</dbReference>